<accession>J3P098</accession>
<reference evidence="3" key="1">
    <citation type="submission" date="2010-07" db="EMBL/GenBank/DDBJ databases">
        <title>The genome sequence of Gaeumannomyces graminis var. tritici strain R3-111a-1.</title>
        <authorList>
            <consortium name="The Broad Institute Genome Sequencing Platform"/>
            <person name="Ma L.-J."/>
            <person name="Dead R."/>
            <person name="Young S."/>
            <person name="Zeng Q."/>
            <person name="Koehrsen M."/>
            <person name="Alvarado L."/>
            <person name="Berlin A."/>
            <person name="Chapman S.B."/>
            <person name="Chen Z."/>
            <person name="Freedman E."/>
            <person name="Gellesch M."/>
            <person name="Goldberg J."/>
            <person name="Griggs A."/>
            <person name="Gujja S."/>
            <person name="Heilman E.R."/>
            <person name="Heiman D."/>
            <person name="Hepburn T."/>
            <person name="Howarth C."/>
            <person name="Jen D."/>
            <person name="Larson L."/>
            <person name="Mehta T."/>
            <person name="Neiman D."/>
            <person name="Pearson M."/>
            <person name="Roberts A."/>
            <person name="Saif S."/>
            <person name="Shea T."/>
            <person name="Shenoy N."/>
            <person name="Sisk P."/>
            <person name="Stolte C."/>
            <person name="Sykes S."/>
            <person name="Walk T."/>
            <person name="White J."/>
            <person name="Yandava C."/>
            <person name="Haas B."/>
            <person name="Nusbaum C."/>
            <person name="Birren B."/>
        </authorList>
    </citation>
    <scope>NUCLEOTIDE SEQUENCE [LARGE SCALE GENOMIC DNA]</scope>
    <source>
        <strain evidence="3">R3-111a-1</strain>
    </source>
</reference>
<dbReference type="HOGENOM" id="CLU_2722383_0_0_1"/>
<dbReference type="RefSeq" id="XP_009223031.1">
    <property type="nucleotide sequence ID" value="XM_009224767.1"/>
</dbReference>
<dbReference type="EnsemblFungi" id="EJT77031">
    <property type="protein sequence ID" value="EJT77031"/>
    <property type="gene ID" value="GGTG_06945"/>
</dbReference>
<dbReference type="GeneID" id="20347403"/>
<reference evidence="1" key="3">
    <citation type="submission" date="2010-09" db="EMBL/GenBank/DDBJ databases">
        <title>Annotation of Gaeumannomyces graminis var. tritici R3-111a-1.</title>
        <authorList>
            <consortium name="The Broad Institute Genome Sequencing Platform"/>
            <person name="Ma L.-J."/>
            <person name="Dead R."/>
            <person name="Young S.K."/>
            <person name="Zeng Q."/>
            <person name="Gargeya S."/>
            <person name="Fitzgerald M."/>
            <person name="Haas B."/>
            <person name="Abouelleil A."/>
            <person name="Alvarado L."/>
            <person name="Arachchi H.M."/>
            <person name="Berlin A."/>
            <person name="Brown A."/>
            <person name="Chapman S.B."/>
            <person name="Chen Z."/>
            <person name="Dunbar C."/>
            <person name="Freedman E."/>
            <person name="Gearin G."/>
            <person name="Gellesch M."/>
            <person name="Goldberg J."/>
            <person name="Griggs A."/>
            <person name="Gujja S."/>
            <person name="Heiman D."/>
            <person name="Howarth C."/>
            <person name="Larson L."/>
            <person name="Lui A."/>
            <person name="MacDonald P.J.P."/>
            <person name="Mehta T."/>
            <person name="Montmayeur A."/>
            <person name="Murphy C."/>
            <person name="Neiman D."/>
            <person name="Pearson M."/>
            <person name="Priest M."/>
            <person name="Roberts A."/>
            <person name="Saif S."/>
            <person name="Shea T."/>
            <person name="Shenoy N."/>
            <person name="Sisk P."/>
            <person name="Stolte C."/>
            <person name="Sykes S."/>
            <person name="Yandava C."/>
            <person name="Wortman J."/>
            <person name="Nusbaum C."/>
            <person name="Birren B."/>
        </authorList>
    </citation>
    <scope>NUCLEOTIDE SEQUENCE</scope>
    <source>
        <strain evidence="1">R3-111a-1</strain>
    </source>
</reference>
<name>J3P098_GAET3</name>
<dbReference type="AlphaFoldDB" id="J3P098"/>
<reference evidence="2" key="5">
    <citation type="submission" date="2018-04" db="UniProtKB">
        <authorList>
            <consortium name="EnsemblFungi"/>
        </authorList>
    </citation>
    <scope>IDENTIFICATION</scope>
    <source>
        <strain evidence="2">R3-111a-1</strain>
    </source>
</reference>
<dbReference type="EMBL" id="GL385397">
    <property type="protein sequence ID" value="EJT77031.1"/>
    <property type="molecule type" value="Genomic_DNA"/>
</dbReference>
<proteinExistence type="predicted"/>
<sequence>MPTARMGMMEKWEEVPHMEVSQGGLVMDRGNMAWLLARTNQTKKVTTPRRGTWNEPDLLPAAWEEGKVIVTI</sequence>
<evidence type="ECO:0000313" key="2">
    <source>
        <dbReference type="EnsemblFungi" id="EJT77031"/>
    </source>
</evidence>
<dbReference type="Proteomes" id="UP000006039">
    <property type="component" value="Unassembled WGS sequence"/>
</dbReference>
<dbReference type="VEuPathDB" id="FungiDB:GGTG_06945"/>
<evidence type="ECO:0000313" key="3">
    <source>
        <dbReference type="Proteomes" id="UP000006039"/>
    </source>
</evidence>
<keyword evidence="3" id="KW-1185">Reference proteome</keyword>
<evidence type="ECO:0000313" key="1">
    <source>
        <dbReference type="EMBL" id="EJT77031.1"/>
    </source>
</evidence>
<gene>
    <name evidence="2" type="primary">20347403</name>
    <name evidence="1" type="ORF">GGTG_06945</name>
</gene>
<organism evidence="1">
    <name type="scientific">Gaeumannomyces tritici (strain R3-111a-1)</name>
    <name type="common">Wheat and barley take-all root rot fungus</name>
    <name type="synonym">Gaeumannomyces graminis var. tritici</name>
    <dbReference type="NCBI Taxonomy" id="644352"/>
    <lineage>
        <taxon>Eukaryota</taxon>
        <taxon>Fungi</taxon>
        <taxon>Dikarya</taxon>
        <taxon>Ascomycota</taxon>
        <taxon>Pezizomycotina</taxon>
        <taxon>Sordariomycetes</taxon>
        <taxon>Sordariomycetidae</taxon>
        <taxon>Magnaporthales</taxon>
        <taxon>Magnaporthaceae</taxon>
        <taxon>Gaeumannomyces</taxon>
    </lineage>
</organism>
<reference evidence="2" key="4">
    <citation type="journal article" date="2015" name="G3 (Bethesda)">
        <title>Genome sequences of three phytopathogenic species of the Magnaporthaceae family of fungi.</title>
        <authorList>
            <person name="Okagaki L.H."/>
            <person name="Nunes C.C."/>
            <person name="Sailsbery J."/>
            <person name="Clay B."/>
            <person name="Brown D."/>
            <person name="John T."/>
            <person name="Oh Y."/>
            <person name="Young N."/>
            <person name="Fitzgerald M."/>
            <person name="Haas B.J."/>
            <person name="Zeng Q."/>
            <person name="Young S."/>
            <person name="Adiconis X."/>
            <person name="Fan L."/>
            <person name="Levin J.Z."/>
            <person name="Mitchell T.K."/>
            <person name="Okubara P.A."/>
            <person name="Farman M.L."/>
            <person name="Kohn L.M."/>
            <person name="Birren B."/>
            <person name="Ma L.-J."/>
            <person name="Dean R.A."/>
        </authorList>
    </citation>
    <scope>NUCLEOTIDE SEQUENCE</scope>
    <source>
        <strain evidence="2">R3-111a-1</strain>
    </source>
</reference>
<reference evidence="1" key="2">
    <citation type="submission" date="2010-07" db="EMBL/GenBank/DDBJ databases">
        <authorList>
            <consortium name="The Broad Institute Genome Sequencing Platform"/>
            <consortium name="Broad Institute Genome Sequencing Center for Infectious Disease"/>
            <person name="Ma L.-J."/>
            <person name="Dead R."/>
            <person name="Young S."/>
            <person name="Zeng Q."/>
            <person name="Koehrsen M."/>
            <person name="Alvarado L."/>
            <person name="Berlin A."/>
            <person name="Chapman S.B."/>
            <person name="Chen Z."/>
            <person name="Freedman E."/>
            <person name="Gellesch M."/>
            <person name="Goldberg J."/>
            <person name="Griggs A."/>
            <person name="Gujja S."/>
            <person name="Heilman E.R."/>
            <person name="Heiman D."/>
            <person name="Hepburn T."/>
            <person name="Howarth C."/>
            <person name="Jen D."/>
            <person name="Larson L."/>
            <person name="Mehta T."/>
            <person name="Neiman D."/>
            <person name="Pearson M."/>
            <person name="Roberts A."/>
            <person name="Saif S."/>
            <person name="Shea T."/>
            <person name="Shenoy N."/>
            <person name="Sisk P."/>
            <person name="Stolte C."/>
            <person name="Sykes S."/>
            <person name="Walk T."/>
            <person name="White J."/>
            <person name="Yandava C."/>
            <person name="Haas B."/>
            <person name="Nusbaum C."/>
            <person name="Birren B."/>
        </authorList>
    </citation>
    <scope>NUCLEOTIDE SEQUENCE</scope>
    <source>
        <strain evidence="1">R3-111a-1</strain>
    </source>
</reference>
<protein>
    <submittedName>
        <fullName evidence="1 2">Uncharacterized protein</fullName>
    </submittedName>
</protein>